<keyword evidence="3" id="KW-1185">Reference proteome</keyword>
<proteinExistence type="predicted"/>
<dbReference type="PANTHER" id="PTHR20932:SF36">
    <property type="entry name" value="OS03G0110600 PROTEIN"/>
    <property type="match status" value="1"/>
</dbReference>
<evidence type="ECO:0000313" key="3">
    <source>
        <dbReference type="Proteomes" id="UP001055439"/>
    </source>
</evidence>
<dbReference type="InterPro" id="IPR045030">
    <property type="entry name" value="LYSM1-4"/>
</dbReference>
<organism evidence="2 3">
    <name type="scientific">Musa troglodytarum</name>
    <name type="common">fe'i banana</name>
    <dbReference type="NCBI Taxonomy" id="320322"/>
    <lineage>
        <taxon>Eukaryota</taxon>
        <taxon>Viridiplantae</taxon>
        <taxon>Streptophyta</taxon>
        <taxon>Embryophyta</taxon>
        <taxon>Tracheophyta</taxon>
        <taxon>Spermatophyta</taxon>
        <taxon>Magnoliopsida</taxon>
        <taxon>Liliopsida</taxon>
        <taxon>Zingiberales</taxon>
        <taxon>Musaceae</taxon>
        <taxon>Musa</taxon>
    </lineage>
</organism>
<dbReference type="AlphaFoldDB" id="A0A9E7ENZ0"/>
<name>A0A9E7ENZ0_9LILI</name>
<dbReference type="EMBL" id="CP097503">
    <property type="protein sequence ID" value="URD80573.1"/>
    <property type="molecule type" value="Genomic_DNA"/>
</dbReference>
<evidence type="ECO:0000256" key="1">
    <source>
        <dbReference type="SAM" id="MobiDB-lite"/>
    </source>
</evidence>
<reference evidence="2" key="1">
    <citation type="submission" date="2022-05" db="EMBL/GenBank/DDBJ databases">
        <title>The Musa troglodytarum L. genome provides insights into the mechanism of non-climacteric behaviour and enrichment of carotenoids.</title>
        <authorList>
            <person name="Wang J."/>
        </authorList>
    </citation>
    <scope>NUCLEOTIDE SEQUENCE</scope>
    <source>
        <tissue evidence="2">Leaf</tissue>
    </source>
</reference>
<feature type="region of interest" description="Disordered" evidence="1">
    <location>
        <begin position="264"/>
        <end position="290"/>
    </location>
</feature>
<dbReference type="OrthoDB" id="538216at2759"/>
<sequence>MLLFLPTMESIYVIKTSTYSCLQHLTLSIRLQHYKFSSRIHHAYNCFIVVCRFLSTILAKPVHLVNHLSQRIAAKLVTKFLPCCYSVEILFFKFSTHCSFLFHIDDVSRSLDEVADIKRLNGLTMDIQMFARKTLQIPLPGRHPPSPCLSNGSIANGYSRQHISSHRPSNNVLDLFHSLELKTPPSKVSPAMSSLQAYYGLTPPKKGADTAGTELAVYRKGCCLADELKEPPFSDPLPGRHRKSISLANGFPPGNREITKGKTILETAESNESEKPIRRRQKNDASPSLGATELLLEDNNSDLISVRKGKGLAMRPKLGSHTDIDMGHPKASPHGDSVMTDGFVSVRKSSSTSSLQDPESHSSIWLTSKWTLNPELLARPLFDGFPKPIIVRKNKTALD</sequence>
<accession>A0A9E7ENZ0</accession>
<dbReference type="Proteomes" id="UP001055439">
    <property type="component" value="Chromosome 10"/>
</dbReference>
<gene>
    <name evidence="2" type="ORF">MUK42_18729</name>
</gene>
<protein>
    <submittedName>
        <fullName evidence="2">LysM domain containing protein</fullName>
    </submittedName>
</protein>
<evidence type="ECO:0000313" key="2">
    <source>
        <dbReference type="EMBL" id="URD80573.1"/>
    </source>
</evidence>
<dbReference type="PANTHER" id="PTHR20932">
    <property type="entry name" value="LYSM AND PUTATIVE PEPTIDOGLYCAN-BINDING DOMAIN-CONTAINING PROTEIN"/>
    <property type="match status" value="1"/>
</dbReference>